<dbReference type="Pfam" id="PF00085">
    <property type="entry name" value="Thioredoxin"/>
    <property type="match status" value="1"/>
</dbReference>
<dbReference type="CDD" id="cd02947">
    <property type="entry name" value="TRX_family"/>
    <property type="match status" value="1"/>
</dbReference>
<dbReference type="PANTHER" id="PTHR45663:SF11">
    <property type="entry name" value="GEO12009P1"/>
    <property type="match status" value="1"/>
</dbReference>
<keyword evidence="10" id="KW-1185">Reference proteome</keyword>
<accession>A0A897MSH5</accession>
<dbReference type="PIRSF" id="PIRSF000077">
    <property type="entry name" value="Thioredoxin"/>
    <property type="match status" value="1"/>
</dbReference>
<feature type="site" description="Deprotonates C-terminal active site Cys" evidence="5">
    <location>
        <position position="38"/>
    </location>
</feature>
<dbReference type="RefSeq" id="WP_238477484.1">
    <property type="nucleotide sequence ID" value="NZ_CP064786.1"/>
</dbReference>
<dbReference type="GO" id="GO:0005737">
    <property type="term" value="C:cytoplasm"/>
    <property type="evidence" value="ECO:0007669"/>
    <property type="project" value="TreeGrafter"/>
</dbReference>
<proteinExistence type="predicted"/>
<dbReference type="PROSITE" id="PS51352">
    <property type="entry name" value="THIOREDOXIN_2"/>
    <property type="match status" value="1"/>
</dbReference>
<evidence type="ECO:0000256" key="4">
    <source>
        <dbReference type="ARBA" id="ARBA00023284"/>
    </source>
</evidence>
<reference evidence="9" key="1">
    <citation type="submission" date="2020-11" db="EMBL/GenBank/DDBJ databases">
        <title>Carbohydrate-dependent, anaerobic sulfur respiration: A novel catabolism in halophilic archaea.</title>
        <authorList>
            <person name="Sorokin D.Y."/>
            <person name="Messina E."/>
            <person name="Smedile F."/>
            <person name="La Cono V."/>
            <person name="Hallsworth J.E."/>
            <person name="Yakimov M.M."/>
        </authorList>
    </citation>
    <scope>NUCLEOTIDE SEQUENCE</scope>
    <source>
        <strain evidence="9">AArc-S</strain>
    </source>
</reference>
<dbReference type="KEGG" id="hara:AArcS_2235"/>
<feature type="disulfide bond" description="Redox-active" evidence="6">
    <location>
        <begin position="44"/>
        <end position="47"/>
    </location>
</feature>
<dbReference type="Gene3D" id="3.40.30.10">
    <property type="entry name" value="Glutaredoxin"/>
    <property type="match status" value="1"/>
</dbReference>
<dbReference type="Proteomes" id="UP000663586">
    <property type="component" value="Chromosome"/>
</dbReference>
<dbReference type="PRINTS" id="PR00421">
    <property type="entry name" value="THIOREDOXIN"/>
</dbReference>
<dbReference type="PROSITE" id="PS00194">
    <property type="entry name" value="THIOREDOXIN_1"/>
    <property type="match status" value="1"/>
</dbReference>
<dbReference type="EMBL" id="CP064786">
    <property type="protein sequence ID" value="QSG03432.1"/>
    <property type="molecule type" value="Genomic_DNA"/>
</dbReference>
<keyword evidence="1" id="KW-0813">Transport</keyword>
<keyword evidence="3 6" id="KW-1015">Disulfide bond</keyword>
<name>A0A897MSH5_9EURY</name>
<dbReference type="InterPro" id="IPR013766">
    <property type="entry name" value="Thioredoxin_domain"/>
</dbReference>
<feature type="domain" description="Thioredoxin" evidence="8">
    <location>
        <begin position="1"/>
        <end position="118"/>
    </location>
</feature>
<keyword evidence="2" id="KW-0249">Electron transport</keyword>
<evidence type="ECO:0000256" key="7">
    <source>
        <dbReference type="SAM" id="MobiDB-lite"/>
    </source>
</evidence>
<feature type="active site" description="Nucleophile" evidence="5">
    <location>
        <position position="44"/>
    </location>
</feature>
<evidence type="ECO:0000256" key="2">
    <source>
        <dbReference type="ARBA" id="ARBA00022982"/>
    </source>
</evidence>
<feature type="region of interest" description="Disordered" evidence="7">
    <location>
        <begin position="1"/>
        <end position="20"/>
    </location>
</feature>
<dbReference type="SUPFAM" id="SSF52833">
    <property type="entry name" value="Thioredoxin-like"/>
    <property type="match status" value="1"/>
</dbReference>
<dbReference type="PANTHER" id="PTHR45663">
    <property type="entry name" value="GEO12009P1"/>
    <property type="match status" value="1"/>
</dbReference>
<evidence type="ECO:0000256" key="5">
    <source>
        <dbReference type="PIRSR" id="PIRSR000077-1"/>
    </source>
</evidence>
<dbReference type="InterPro" id="IPR017937">
    <property type="entry name" value="Thioredoxin_CS"/>
</dbReference>
<dbReference type="GO" id="GO:0016853">
    <property type="term" value="F:isomerase activity"/>
    <property type="evidence" value="ECO:0007669"/>
    <property type="project" value="UniProtKB-KW"/>
</dbReference>
<evidence type="ECO:0000313" key="9">
    <source>
        <dbReference type="EMBL" id="QSG03432.1"/>
    </source>
</evidence>
<dbReference type="GO" id="GO:0015035">
    <property type="term" value="F:protein-disulfide reductase activity"/>
    <property type="evidence" value="ECO:0007669"/>
    <property type="project" value="InterPro"/>
</dbReference>
<keyword evidence="4 6" id="KW-0676">Redox-active center</keyword>
<evidence type="ECO:0000256" key="3">
    <source>
        <dbReference type="ARBA" id="ARBA00023157"/>
    </source>
</evidence>
<feature type="active site" description="Nucleophile" evidence="5">
    <location>
        <position position="47"/>
    </location>
</feature>
<dbReference type="InterPro" id="IPR036249">
    <property type="entry name" value="Thioredoxin-like_sf"/>
</dbReference>
<protein>
    <submittedName>
        <fullName evidence="9">Thiol-disulfide isomerase or thioredoxin</fullName>
    </submittedName>
</protein>
<sequence>MTTDTRSETAASPSDPVQIESETHLDEIVAEGGVVLVDFYADWCGPCQMMEPSIEALAEESDATVAKVDVDALQQLASAYGVRGVPTLVVFANGEQVDQQVGMLGEDRLFDLVDEYATD</sequence>
<dbReference type="AlphaFoldDB" id="A0A897MSH5"/>
<feature type="compositionally biased region" description="Polar residues" evidence="7">
    <location>
        <begin position="1"/>
        <end position="12"/>
    </location>
</feature>
<evidence type="ECO:0000259" key="8">
    <source>
        <dbReference type="PROSITE" id="PS51352"/>
    </source>
</evidence>
<feature type="site" description="Contributes to redox potential value" evidence="5">
    <location>
        <position position="45"/>
    </location>
</feature>
<feature type="site" description="Contributes to redox potential value" evidence="5">
    <location>
        <position position="46"/>
    </location>
</feature>
<evidence type="ECO:0000256" key="6">
    <source>
        <dbReference type="PIRSR" id="PIRSR000077-4"/>
    </source>
</evidence>
<dbReference type="GeneID" id="70685611"/>
<evidence type="ECO:0000256" key="1">
    <source>
        <dbReference type="ARBA" id="ARBA00022448"/>
    </source>
</evidence>
<organism evidence="9 10">
    <name type="scientific">Natranaeroarchaeum sulfidigenes</name>
    <dbReference type="NCBI Taxonomy" id="2784880"/>
    <lineage>
        <taxon>Archaea</taxon>
        <taxon>Methanobacteriati</taxon>
        <taxon>Methanobacteriota</taxon>
        <taxon>Stenosarchaea group</taxon>
        <taxon>Halobacteria</taxon>
        <taxon>Halobacteriales</taxon>
        <taxon>Natronoarchaeaceae</taxon>
        <taxon>Natranaeroarchaeum</taxon>
    </lineage>
</organism>
<keyword evidence="9" id="KW-0413">Isomerase</keyword>
<gene>
    <name evidence="9" type="primary">trxA7</name>
    <name evidence="9" type="ORF">AArcS_2235</name>
</gene>
<dbReference type="NCBIfam" id="TIGR01068">
    <property type="entry name" value="thioredoxin"/>
    <property type="match status" value="1"/>
</dbReference>
<evidence type="ECO:0000313" key="10">
    <source>
        <dbReference type="Proteomes" id="UP000663586"/>
    </source>
</evidence>
<dbReference type="InterPro" id="IPR005746">
    <property type="entry name" value="Thioredoxin"/>
</dbReference>